<dbReference type="EMBL" id="OZ034825">
    <property type="protein sequence ID" value="CAL1680797.1"/>
    <property type="molecule type" value="Genomic_DNA"/>
</dbReference>
<name>A0AAV2NKR1_9HYME</name>
<evidence type="ECO:0008006" key="4">
    <source>
        <dbReference type="Google" id="ProtNLM"/>
    </source>
</evidence>
<dbReference type="Proteomes" id="UP001497644">
    <property type="component" value="Chromosome 2"/>
</dbReference>
<evidence type="ECO:0000313" key="2">
    <source>
        <dbReference type="EMBL" id="CAL1680797.1"/>
    </source>
</evidence>
<protein>
    <recommendedName>
        <fullName evidence="4">Zinc finger DNA binding protein</fullName>
    </recommendedName>
</protein>
<dbReference type="AlphaFoldDB" id="A0AAV2NKR1"/>
<feature type="coiled-coil region" evidence="1">
    <location>
        <begin position="82"/>
        <end position="109"/>
    </location>
</feature>
<reference evidence="2" key="1">
    <citation type="submission" date="2024-04" db="EMBL/GenBank/DDBJ databases">
        <authorList>
            <consortium name="Molecular Ecology Group"/>
        </authorList>
    </citation>
    <scope>NUCLEOTIDE SEQUENCE</scope>
</reference>
<evidence type="ECO:0000313" key="3">
    <source>
        <dbReference type="Proteomes" id="UP001497644"/>
    </source>
</evidence>
<sequence>MDGKRICKGCSTAVAKPIVCSRCGTASHPGCISRAGHPVRDRKFSDCITATASTFDALSQTLLDSIYSIIRSEFAVFKKELLDTLRADFDKINSDIQRLSSRIDKLENSELRLGGVSSEEEVLEEIAERERRSTNLIFFNLKETDASTDSNITDLDLVKDILEVMGPRDVPNVKISRLGAKRRDSPRPLRVSFPSKHEALAFLRDKKKYSGPVKIYLDRTPKQRRHLSELQAKLKVVRDAGENKTIRYFNGVPRIVNARHNAKNV</sequence>
<gene>
    <name evidence="2" type="ORF">LPLAT_LOCUS6756</name>
</gene>
<evidence type="ECO:0000256" key="1">
    <source>
        <dbReference type="SAM" id="Coils"/>
    </source>
</evidence>
<accession>A0AAV2NKR1</accession>
<organism evidence="2 3">
    <name type="scientific">Lasius platythorax</name>
    <dbReference type="NCBI Taxonomy" id="488582"/>
    <lineage>
        <taxon>Eukaryota</taxon>
        <taxon>Metazoa</taxon>
        <taxon>Ecdysozoa</taxon>
        <taxon>Arthropoda</taxon>
        <taxon>Hexapoda</taxon>
        <taxon>Insecta</taxon>
        <taxon>Pterygota</taxon>
        <taxon>Neoptera</taxon>
        <taxon>Endopterygota</taxon>
        <taxon>Hymenoptera</taxon>
        <taxon>Apocrita</taxon>
        <taxon>Aculeata</taxon>
        <taxon>Formicoidea</taxon>
        <taxon>Formicidae</taxon>
        <taxon>Formicinae</taxon>
        <taxon>Lasius</taxon>
        <taxon>Lasius</taxon>
    </lineage>
</organism>
<keyword evidence="3" id="KW-1185">Reference proteome</keyword>
<keyword evidence="1" id="KW-0175">Coiled coil</keyword>
<proteinExistence type="predicted"/>